<sequence length="162" mass="17941">MSGVVVRPVSWADPSAVALRDAMDAELRRRCVDRLARARPAGEARLESLEVEAEHIAWVGVAYAEDGMAIGHGALRRVEDALELKRMYIRPEYRGTGAARMLLTALEDAAGSLGATRIILQTGDRQPEAVRLYERAGYARIPVFPPYEWMSFAICMEKAIPN</sequence>
<organism evidence="4 5">
    <name type="scientific">Thermomonospora umbrina</name>
    <dbReference type="NCBI Taxonomy" id="111806"/>
    <lineage>
        <taxon>Bacteria</taxon>
        <taxon>Bacillati</taxon>
        <taxon>Actinomycetota</taxon>
        <taxon>Actinomycetes</taxon>
        <taxon>Streptosporangiales</taxon>
        <taxon>Thermomonosporaceae</taxon>
        <taxon>Thermomonospora</taxon>
    </lineage>
</organism>
<dbReference type="EMBL" id="QTTT01000001">
    <property type="protein sequence ID" value="REE95041.1"/>
    <property type="molecule type" value="Genomic_DNA"/>
</dbReference>
<dbReference type="PANTHER" id="PTHR43877:SF2">
    <property type="entry name" value="AMINOALKYLPHOSPHONATE N-ACETYLTRANSFERASE-RELATED"/>
    <property type="match status" value="1"/>
</dbReference>
<gene>
    <name evidence="4" type="ORF">DFJ69_0415</name>
</gene>
<evidence type="ECO:0000256" key="1">
    <source>
        <dbReference type="ARBA" id="ARBA00022679"/>
    </source>
</evidence>
<dbReference type="Gene3D" id="3.40.630.30">
    <property type="match status" value="1"/>
</dbReference>
<evidence type="ECO:0000313" key="4">
    <source>
        <dbReference type="EMBL" id="REE95041.1"/>
    </source>
</evidence>
<keyword evidence="5" id="KW-1185">Reference proteome</keyword>
<dbReference type="RefSeq" id="WP_245973930.1">
    <property type="nucleotide sequence ID" value="NZ_QTTT01000001.1"/>
</dbReference>
<dbReference type="AlphaFoldDB" id="A0A3D9STK7"/>
<dbReference type="PROSITE" id="PS51186">
    <property type="entry name" value="GNAT"/>
    <property type="match status" value="1"/>
</dbReference>
<evidence type="ECO:0000313" key="5">
    <source>
        <dbReference type="Proteomes" id="UP000256661"/>
    </source>
</evidence>
<dbReference type="Pfam" id="PF00583">
    <property type="entry name" value="Acetyltransf_1"/>
    <property type="match status" value="1"/>
</dbReference>
<evidence type="ECO:0000259" key="3">
    <source>
        <dbReference type="PROSITE" id="PS51186"/>
    </source>
</evidence>
<dbReference type="InterPro" id="IPR016181">
    <property type="entry name" value="Acyl_CoA_acyltransferase"/>
</dbReference>
<feature type="domain" description="N-acetyltransferase" evidence="3">
    <location>
        <begin position="17"/>
        <end position="161"/>
    </location>
</feature>
<keyword evidence="1 4" id="KW-0808">Transferase</keyword>
<dbReference type="SUPFAM" id="SSF55729">
    <property type="entry name" value="Acyl-CoA N-acyltransferases (Nat)"/>
    <property type="match status" value="1"/>
</dbReference>
<name>A0A3D9STK7_9ACTN</name>
<accession>A0A3D9STK7</accession>
<dbReference type="Proteomes" id="UP000256661">
    <property type="component" value="Unassembled WGS sequence"/>
</dbReference>
<dbReference type="CDD" id="cd04301">
    <property type="entry name" value="NAT_SF"/>
    <property type="match status" value="1"/>
</dbReference>
<protein>
    <submittedName>
        <fullName evidence="4">Acetyltransferase (GNAT) family protein</fullName>
    </submittedName>
</protein>
<proteinExistence type="predicted"/>
<reference evidence="4 5" key="1">
    <citation type="submission" date="2018-08" db="EMBL/GenBank/DDBJ databases">
        <title>Sequencing the genomes of 1000 actinobacteria strains.</title>
        <authorList>
            <person name="Klenk H.-P."/>
        </authorList>
    </citation>
    <scope>NUCLEOTIDE SEQUENCE [LARGE SCALE GENOMIC DNA]</scope>
    <source>
        <strain evidence="4 5">DSM 43927</strain>
    </source>
</reference>
<dbReference type="PANTHER" id="PTHR43877">
    <property type="entry name" value="AMINOALKYLPHOSPHONATE N-ACETYLTRANSFERASE-RELATED-RELATED"/>
    <property type="match status" value="1"/>
</dbReference>
<comment type="caution">
    <text evidence="4">The sequence shown here is derived from an EMBL/GenBank/DDBJ whole genome shotgun (WGS) entry which is preliminary data.</text>
</comment>
<keyword evidence="2" id="KW-0012">Acyltransferase</keyword>
<dbReference type="GO" id="GO:0016747">
    <property type="term" value="F:acyltransferase activity, transferring groups other than amino-acyl groups"/>
    <property type="evidence" value="ECO:0007669"/>
    <property type="project" value="InterPro"/>
</dbReference>
<dbReference type="InterPro" id="IPR000182">
    <property type="entry name" value="GNAT_dom"/>
</dbReference>
<evidence type="ECO:0000256" key="2">
    <source>
        <dbReference type="ARBA" id="ARBA00023315"/>
    </source>
</evidence>
<dbReference type="InterPro" id="IPR050832">
    <property type="entry name" value="Bact_Acetyltransf"/>
</dbReference>